<sequence length="626" mass="66450">MKPLGTSTIHLQTTQLVATLFQQFNLSYSSTIFSTPVTAANTAERRRPPTPIVKLSLRQVLGLTPEMDHHTGFDSSIGSTPILQQTTQPPANLTVMSPPTATTSPDTASNKSAPGSPEYPTGKCGIINHECLYAIQGALQVSDSQQDAYLATWINNNFFTPPPGPEKTGTRIETAETFSNLFEAYQRVQFLTNRAVDKWPFFAVDGKSMMTKKAVKNWGTAEGEGGQSIPLNGMSQSVEQAPVSAGPIKQLATTPAVSVPASPLPRKSVAKDMPHGNSTPTFGSDINVDHTLSPVHPLSEPNNDIPAAAHAPSPAHSAPNFDTIHIAASAEPVATNLDKLPMSSSLNKSKRKSDTSAGPRKKPRGGKAISTPRKIPDADESPRSRSPSLTGLMTNRPQSSRGRATVRASSGRFASKSSSAPAPASPIAARSTQQLYDSVYDFPTRSPSGEHITNSPNLADEMPATDTAAPTVSPALSASAVSGLHTTTAAAEGLEDDMASLGMAQPIVKPSGTPSPATAMMKQFANMIGSSANTHTDVKNSAPREVSLPTPVSNDITIPSNSSAAVEFFARIQTPNGAQEIPLSAKHFADDNIELIQRYAEWKQQEEGMDLSFEQFSKIFGFAKMK</sequence>
<evidence type="ECO:0000313" key="3">
    <source>
        <dbReference type="Proteomes" id="UP000799757"/>
    </source>
</evidence>
<gene>
    <name evidence="2" type="ORF">K505DRAFT_320431</name>
</gene>
<dbReference type="EMBL" id="MU001747">
    <property type="protein sequence ID" value="KAF2800443.1"/>
    <property type="molecule type" value="Genomic_DNA"/>
</dbReference>
<feature type="compositionally biased region" description="Low complexity" evidence="1">
    <location>
        <begin position="408"/>
        <end position="429"/>
    </location>
</feature>
<dbReference type="Proteomes" id="UP000799757">
    <property type="component" value="Unassembled WGS sequence"/>
</dbReference>
<evidence type="ECO:0000256" key="1">
    <source>
        <dbReference type="SAM" id="MobiDB-lite"/>
    </source>
</evidence>
<evidence type="ECO:0000313" key="2">
    <source>
        <dbReference type="EMBL" id="KAF2800443.1"/>
    </source>
</evidence>
<feature type="compositionally biased region" description="Basic and acidic residues" evidence="1">
    <location>
        <begin position="374"/>
        <end position="383"/>
    </location>
</feature>
<proteinExistence type="predicted"/>
<keyword evidence="3" id="KW-1185">Reference proteome</keyword>
<feature type="region of interest" description="Disordered" evidence="1">
    <location>
        <begin position="335"/>
        <end position="429"/>
    </location>
</feature>
<organism evidence="2 3">
    <name type="scientific">Melanomma pulvis-pyrius CBS 109.77</name>
    <dbReference type="NCBI Taxonomy" id="1314802"/>
    <lineage>
        <taxon>Eukaryota</taxon>
        <taxon>Fungi</taxon>
        <taxon>Dikarya</taxon>
        <taxon>Ascomycota</taxon>
        <taxon>Pezizomycotina</taxon>
        <taxon>Dothideomycetes</taxon>
        <taxon>Pleosporomycetidae</taxon>
        <taxon>Pleosporales</taxon>
        <taxon>Melanommataceae</taxon>
        <taxon>Melanomma</taxon>
    </lineage>
</organism>
<dbReference type="AlphaFoldDB" id="A0A6A6XW18"/>
<name>A0A6A6XW18_9PLEO</name>
<feature type="compositionally biased region" description="Low complexity" evidence="1">
    <location>
        <begin position="97"/>
        <end position="109"/>
    </location>
</feature>
<feature type="region of interest" description="Disordered" evidence="1">
    <location>
        <begin position="444"/>
        <end position="470"/>
    </location>
</feature>
<feature type="region of interest" description="Disordered" evidence="1">
    <location>
        <begin position="89"/>
        <end position="117"/>
    </location>
</feature>
<feature type="compositionally biased region" description="Polar residues" evidence="1">
    <location>
        <begin position="384"/>
        <end position="402"/>
    </location>
</feature>
<feature type="compositionally biased region" description="Polar residues" evidence="1">
    <location>
        <begin position="229"/>
        <end position="239"/>
    </location>
</feature>
<reference evidence="2" key="1">
    <citation type="journal article" date="2020" name="Stud. Mycol.">
        <title>101 Dothideomycetes genomes: a test case for predicting lifestyles and emergence of pathogens.</title>
        <authorList>
            <person name="Haridas S."/>
            <person name="Albert R."/>
            <person name="Binder M."/>
            <person name="Bloem J."/>
            <person name="Labutti K."/>
            <person name="Salamov A."/>
            <person name="Andreopoulos B."/>
            <person name="Baker S."/>
            <person name="Barry K."/>
            <person name="Bills G."/>
            <person name="Bluhm B."/>
            <person name="Cannon C."/>
            <person name="Castanera R."/>
            <person name="Culley D."/>
            <person name="Daum C."/>
            <person name="Ezra D."/>
            <person name="Gonzalez J."/>
            <person name="Henrissat B."/>
            <person name="Kuo A."/>
            <person name="Liang C."/>
            <person name="Lipzen A."/>
            <person name="Lutzoni F."/>
            <person name="Magnuson J."/>
            <person name="Mondo S."/>
            <person name="Nolan M."/>
            <person name="Ohm R."/>
            <person name="Pangilinan J."/>
            <person name="Park H.-J."/>
            <person name="Ramirez L."/>
            <person name="Alfaro M."/>
            <person name="Sun H."/>
            <person name="Tritt A."/>
            <person name="Yoshinaga Y."/>
            <person name="Zwiers L.-H."/>
            <person name="Turgeon B."/>
            <person name="Goodwin S."/>
            <person name="Spatafora J."/>
            <person name="Crous P."/>
            <person name="Grigoriev I."/>
        </authorList>
    </citation>
    <scope>NUCLEOTIDE SEQUENCE</scope>
    <source>
        <strain evidence="2">CBS 109.77</strain>
    </source>
</reference>
<dbReference type="OrthoDB" id="3786824at2759"/>
<feature type="compositionally biased region" description="Low complexity" evidence="1">
    <location>
        <begin position="306"/>
        <end position="319"/>
    </location>
</feature>
<feature type="region of interest" description="Disordered" evidence="1">
    <location>
        <begin position="221"/>
        <end position="320"/>
    </location>
</feature>
<accession>A0A6A6XW18</accession>
<protein>
    <submittedName>
        <fullName evidence="2">Uncharacterized protein</fullName>
    </submittedName>
</protein>
<feature type="compositionally biased region" description="Polar residues" evidence="1">
    <location>
        <begin position="445"/>
        <end position="457"/>
    </location>
</feature>